<evidence type="ECO:0000259" key="5">
    <source>
        <dbReference type="Pfam" id="PF16321"/>
    </source>
</evidence>
<evidence type="ECO:0000313" key="6">
    <source>
        <dbReference type="EMBL" id="PRH85973.1"/>
    </source>
</evidence>
<comment type="subunit">
    <text evidence="4">Interacts with 100S ribosomes.</text>
</comment>
<dbReference type="GO" id="GO:0022627">
    <property type="term" value="C:cytosolic small ribosomal subunit"/>
    <property type="evidence" value="ECO:0007669"/>
    <property type="project" value="TreeGrafter"/>
</dbReference>
<dbReference type="Proteomes" id="UP000237682">
    <property type="component" value="Unassembled WGS sequence"/>
</dbReference>
<comment type="caution">
    <text evidence="6">The sequence shown here is derived from an EMBL/GenBank/DDBJ whole genome shotgun (WGS) entry which is preliminary data.</text>
</comment>
<dbReference type="GO" id="GO:0043024">
    <property type="term" value="F:ribosomal small subunit binding"/>
    <property type="evidence" value="ECO:0007669"/>
    <property type="project" value="TreeGrafter"/>
</dbReference>
<dbReference type="InterPro" id="IPR038416">
    <property type="entry name" value="Ribosom_S30AE_C_sf"/>
</dbReference>
<dbReference type="InterPro" id="IPR036567">
    <property type="entry name" value="RHF-like"/>
</dbReference>
<dbReference type="PANTHER" id="PTHR33231">
    <property type="entry name" value="30S RIBOSOMAL PROTEIN"/>
    <property type="match status" value="1"/>
</dbReference>
<dbReference type="Gene3D" id="3.30.160.100">
    <property type="entry name" value="Ribosome hibernation promotion factor-like"/>
    <property type="match status" value="1"/>
</dbReference>
<evidence type="ECO:0000256" key="4">
    <source>
        <dbReference type="HAMAP-Rule" id="MF_00839"/>
    </source>
</evidence>
<dbReference type="GO" id="GO:0045900">
    <property type="term" value="P:negative regulation of translational elongation"/>
    <property type="evidence" value="ECO:0007669"/>
    <property type="project" value="TreeGrafter"/>
</dbReference>
<reference evidence="6 7" key="1">
    <citation type="submission" date="2018-02" db="EMBL/GenBank/DDBJ databases">
        <title>Whole genome sequencing of endophytic bacterium.</title>
        <authorList>
            <person name="Eedara R."/>
            <person name="Podile A.R."/>
        </authorList>
    </citation>
    <scope>NUCLEOTIDE SEQUENCE [LARGE SCALE GENOMIC DNA]</scope>
    <source>
        <strain evidence="6 7">RP1T</strain>
    </source>
</reference>
<dbReference type="OrthoDB" id="9794975at2"/>
<feature type="domain" description="Sigma 54 modulation/S30EA ribosomal protein C-terminal" evidence="5">
    <location>
        <begin position="128"/>
        <end position="181"/>
    </location>
</feature>
<sequence length="193" mass="21371">MTLRVSGQNLDIGDALRTHVQARVAESLSKYFDQSYTGQVTVKKEGTGFRTDCRIHLPTGLTLQTESMAHDPHASVDLATERLTKRLKRYKHRIKDYHAGPDTATTAESTDYIITAPNDEDLSPEEFTPVIVAENTTKMKRLSVSEAVVDLDLTGAAALVFRHAGHGRVNVVYRRPDGHIGWIDLPQTTAEST</sequence>
<comment type="subcellular location">
    <subcellularLocation>
        <location evidence="4">Cytoplasm</location>
    </subcellularLocation>
</comment>
<dbReference type="Pfam" id="PF16321">
    <property type="entry name" value="Ribosom_S30AE_C"/>
    <property type="match status" value="1"/>
</dbReference>
<dbReference type="InterPro" id="IPR034694">
    <property type="entry name" value="HPF_long/plastid"/>
</dbReference>
<comment type="subunit">
    <text evidence="2">Associates exclusively with 100S ribosomes, which are dimers of 70S ribosomes.</text>
</comment>
<dbReference type="NCBIfam" id="TIGR00741">
    <property type="entry name" value="yfiA"/>
    <property type="match status" value="1"/>
</dbReference>
<evidence type="ECO:0000313" key="7">
    <source>
        <dbReference type="Proteomes" id="UP000237682"/>
    </source>
</evidence>
<proteinExistence type="inferred from homology"/>
<dbReference type="InterPro" id="IPR032528">
    <property type="entry name" value="Ribosom_S30AE_C"/>
</dbReference>
<evidence type="ECO:0000256" key="1">
    <source>
        <dbReference type="ARBA" id="ARBA00022845"/>
    </source>
</evidence>
<dbReference type="SUPFAM" id="SSF69754">
    <property type="entry name" value="Ribosome binding protein Y (YfiA homologue)"/>
    <property type="match status" value="1"/>
</dbReference>
<comment type="function">
    <text evidence="4">Required for dimerization of active 70S ribosomes into 100S ribosomes in stationary phase; 100S ribosomes are translationally inactive and sometimes present during exponential growth.</text>
</comment>
<dbReference type="Gene3D" id="3.30.505.50">
    <property type="entry name" value="Sigma 54 modulation/S30EA ribosomal protein, C-terminal domain"/>
    <property type="match status" value="1"/>
</dbReference>
<protein>
    <recommendedName>
        <fullName evidence="3 4">Ribosome hibernation promoting factor</fullName>
        <shortName evidence="4">HPF</shortName>
    </recommendedName>
</protein>
<dbReference type="HAMAP" id="MF_00839">
    <property type="entry name" value="HPF"/>
    <property type="match status" value="1"/>
</dbReference>
<keyword evidence="4" id="KW-0963">Cytoplasm</keyword>
<evidence type="ECO:0000256" key="2">
    <source>
        <dbReference type="ARBA" id="ARBA00038695"/>
    </source>
</evidence>
<dbReference type="EMBL" id="PUEJ01000006">
    <property type="protein sequence ID" value="PRH85973.1"/>
    <property type="molecule type" value="Genomic_DNA"/>
</dbReference>
<dbReference type="AlphaFoldDB" id="A0A2S9Q9E5"/>
<dbReference type="InterPro" id="IPR050574">
    <property type="entry name" value="HPF/YfiA_ribosome-assoc"/>
</dbReference>
<keyword evidence="1 4" id="KW-0810">Translation regulation</keyword>
<name>A0A2S9Q9E5_9HYPH</name>
<dbReference type="PANTHER" id="PTHR33231:SF1">
    <property type="entry name" value="30S RIBOSOMAL PROTEIN"/>
    <property type="match status" value="1"/>
</dbReference>
<accession>A0A2S9Q9E5</accession>
<dbReference type="InterPro" id="IPR003489">
    <property type="entry name" value="RHF/RaiA"/>
</dbReference>
<organism evidence="6 7">
    <name type="scientific">Labrys okinawensis</name>
    <dbReference type="NCBI Taxonomy" id="346911"/>
    <lineage>
        <taxon>Bacteria</taxon>
        <taxon>Pseudomonadati</taxon>
        <taxon>Pseudomonadota</taxon>
        <taxon>Alphaproteobacteria</taxon>
        <taxon>Hyphomicrobiales</taxon>
        <taxon>Xanthobacteraceae</taxon>
        <taxon>Labrys</taxon>
    </lineage>
</organism>
<keyword evidence="7" id="KW-1185">Reference proteome</keyword>
<comment type="similarity">
    <text evidence="4">Belongs to the HPF/YfiA ribosome-associated protein family. Long HPF subfamily.</text>
</comment>
<evidence type="ECO:0000256" key="3">
    <source>
        <dbReference type="ARBA" id="ARBA00041148"/>
    </source>
</evidence>
<gene>
    <name evidence="6" type="primary">raiA</name>
    <name evidence="4" type="synonym">hpf</name>
    <name evidence="6" type="ORF">C5L14_17055</name>
</gene>
<dbReference type="Pfam" id="PF02482">
    <property type="entry name" value="Ribosomal_S30AE"/>
    <property type="match status" value="1"/>
</dbReference>